<dbReference type="Proteomes" id="UP000265926">
    <property type="component" value="Unassembled WGS sequence"/>
</dbReference>
<dbReference type="AlphaFoldDB" id="A0A399SW90"/>
<evidence type="ECO:0000256" key="1">
    <source>
        <dbReference type="SAM" id="SignalP"/>
    </source>
</evidence>
<feature type="domain" description="Neutral/alkaline non-lysosomal ceramidase N-terminal" evidence="2">
    <location>
        <begin position="31"/>
        <end position="256"/>
    </location>
</feature>
<feature type="signal peptide" evidence="1">
    <location>
        <begin position="1"/>
        <end position="22"/>
    </location>
</feature>
<sequence>MKINIFFTLTALLLLTFLYPVAGQQAGSDWKAGVAKVKITPHQDMWMAGYASRTSPSEGTLHELWAKALFLEDAAGQQVLLVTADLLGFPKTLSDQIRDRLEEQWGLSRSQIILNSSHTHSGPVLANSLSGIYPLNQVQQEKIDQYTHWLEQQIYSLCEKAARSVKPARVYASNGVVRFQVNRRNNDESQIAQLSDLQGPNDYTVPVLKVENMKGRIQAVAFGYACHPTVLNGQQWSGDYPGFAQIEIENKYKGATALFFQGAGADHNPMPRRTVPLAKQYGQELAAAVERVLHEDMYLLRPGIQTAYSEIELEFDTPPTKEYLLAFRDKNEGFMKAWAEDMLGLINSGTPFPTSYPYPVQVWKLGEQTIVALGGELLINYSVGLKKALGNELFVMGYSNDVMAYIPDEKVLKEGRYEGEVSQMVYGLPARWKTGIEQQITDEVIRLAKQLK</sequence>
<proteinExistence type="predicted"/>
<evidence type="ECO:0000313" key="4">
    <source>
        <dbReference type="Proteomes" id="UP000265926"/>
    </source>
</evidence>
<reference evidence="3 4" key="1">
    <citation type="submission" date="2018-08" db="EMBL/GenBank/DDBJ databases">
        <title>Pallidiluteibacterium maritimus gen. nov., sp. nov., isolated from coastal sediment.</title>
        <authorList>
            <person name="Zhou L.Y."/>
        </authorList>
    </citation>
    <scope>NUCLEOTIDE SEQUENCE [LARGE SCALE GENOMIC DNA]</scope>
    <source>
        <strain evidence="3 4">XSD2</strain>
    </source>
</reference>
<comment type="caution">
    <text evidence="3">The sequence shown here is derived from an EMBL/GenBank/DDBJ whole genome shotgun (WGS) entry which is preliminary data.</text>
</comment>
<organism evidence="3 4">
    <name type="scientific">Maribellus luteus</name>
    <dbReference type="NCBI Taxonomy" id="2305463"/>
    <lineage>
        <taxon>Bacteria</taxon>
        <taxon>Pseudomonadati</taxon>
        <taxon>Bacteroidota</taxon>
        <taxon>Bacteroidia</taxon>
        <taxon>Marinilabiliales</taxon>
        <taxon>Prolixibacteraceae</taxon>
        <taxon>Maribellus</taxon>
    </lineage>
</organism>
<name>A0A399SW90_9BACT</name>
<dbReference type="Pfam" id="PF04734">
    <property type="entry name" value="Ceramidase_alk"/>
    <property type="match status" value="1"/>
</dbReference>
<gene>
    <name evidence="3" type="ORF">D1614_18975</name>
</gene>
<dbReference type="EMBL" id="QWGR01000014">
    <property type="protein sequence ID" value="RIJ46491.1"/>
    <property type="molecule type" value="Genomic_DNA"/>
</dbReference>
<keyword evidence="1" id="KW-0732">Signal</keyword>
<accession>A0A399SW90</accession>
<evidence type="ECO:0000313" key="3">
    <source>
        <dbReference type="EMBL" id="RIJ46491.1"/>
    </source>
</evidence>
<dbReference type="InterPro" id="IPR031329">
    <property type="entry name" value="NEUT/ALK_ceramidase_N"/>
</dbReference>
<dbReference type="OrthoDB" id="2579961at2"/>
<keyword evidence="4" id="KW-1185">Reference proteome</keyword>
<evidence type="ECO:0000259" key="2">
    <source>
        <dbReference type="Pfam" id="PF04734"/>
    </source>
</evidence>
<protein>
    <recommendedName>
        <fullName evidence="2">Neutral/alkaline non-lysosomal ceramidase N-terminal domain-containing protein</fullName>
    </recommendedName>
</protein>
<dbReference type="RefSeq" id="WP_119439554.1">
    <property type="nucleotide sequence ID" value="NZ_QWGR01000014.1"/>
</dbReference>
<feature type="chain" id="PRO_5017404212" description="Neutral/alkaline non-lysosomal ceramidase N-terminal domain-containing protein" evidence="1">
    <location>
        <begin position="23"/>
        <end position="452"/>
    </location>
</feature>